<proteinExistence type="predicted"/>
<accession>A0A9W7CFW8</accession>
<feature type="region of interest" description="Disordered" evidence="5">
    <location>
        <begin position="221"/>
        <end position="263"/>
    </location>
</feature>
<dbReference type="GO" id="GO:0005509">
    <property type="term" value="F:calcium ion binding"/>
    <property type="evidence" value="ECO:0007669"/>
    <property type="project" value="InterPro"/>
</dbReference>
<feature type="domain" description="EF-hand" evidence="6">
    <location>
        <begin position="985"/>
        <end position="1020"/>
    </location>
</feature>
<keyword evidence="3" id="KW-0106">Calcium</keyword>
<dbReference type="InterPro" id="IPR051581">
    <property type="entry name" value="Ca-bind"/>
</dbReference>
<dbReference type="PANTHER" id="PTHR34524">
    <property type="entry name" value="CALCYPHOSIN"/>
    <property type="match status" value="1"/>
</dbReference>
<feature type="compositionally biased region" description="Polar residues" evidence="5">
    <location>
        <begin position="1281"/>
        <end position="1332"/>
    </location>
</feature>
<feature type="region of interest" description="Disordered" evidence="5">
    <location>
        <begin position="558"/>
        <end position="587"/>
    </location>
</feature>
<feature type="domain" description="EF-hand" evidence="6">
    <location>
        <begin position="762"/>
        <end position="797"/>
    </location>
</feature>
<dbReference type="InterPro" id="IPR011992">
    <property type="entry name" value="EF-hand-dom_pair"/>
</dbReference>
<keyword evidence="8" id="KW-1185">Reference proteome</keyword>
<evidence type="ECO:0000256" key="3">
    <source>
        <dbReference type="ARBA" id="ARBA00022837"/>
    </source>
</evidence>
<keyword evidence="4" id="KW-0175">Coiled coil</keyword>
<dbReference type="EMBL" id="BSXW01000973">
    <property type="protein sequence ID" value="GMF32277.1"/>
    <property type="molecule type" value="Genomic_DNA"/>
</dbReference>
<feature type="coiled-coil region" evidence="4">
    <location>
        <begin position="332"/>
        <end position="359"/>
    </location>
</feature>
<name>A0A9W7CFW8_9STRA</name>
<dbReference type="Proteomes" id="UP001165083">
    <property type="component" value="Unassembled WGS sequence"/>
</dbReference>
<feature type="region of interest" description="Disordered" evidence="5">
    <location>
        <begin position="1277"/>
        <end position="1353"/>
    </location>
</feature>
<evidence type="ECO:0000313" key="8">
    <source>
        <dbReference type="Proteomes" id="UP001165083"/>
    </source>
</evidence>
<dbReference type="PANTHER" id="PTHR34524:SF6">
    <property type="entry name" value="CALCYPHOSINE LIKE"/>
    <property type="match status" value="1"/>
</dbReference>
<dbReference type="InterPro" id="IPR018247">
    <property type="entry name" value="EF_Hand_1_Ca_BS"/>
</dbReference>
<feature type="compositionally biased region" description="Basic residues" evidence="5">
    <location>
        <begin position="221"/>
        <end position="236"/>
    </location>
</feature>
<reference evidence="7" key="1">
    <citation type="submission" date="2023-04" db="EMBL/GenBank/DDBJ databases">
        <title>Phytophthora lilii NBRC 32176.</title>
        <authorList>
            <person name="Ichikawa N."/>
            <person name="Sato H."/>
            <person name="Tonouchi N."/>
        </authorList>
    </citation>
    <scope>NUCLEOTIDE SEQUENCE</scope>
    <source>
        <strain evidence="7">NBRC 32176</strain>
    </source>
</reference>
<feature type="region of interest" description="Disordered" evidence="5">
    <location>
        <begin position="367"/>
        <end position="409"/>
    </location>
</feature>
<feature type="domain" description="EF-hand" evidence="6">
    <location>
        <begin position="610"/>
        <end position="645"/>
    </location>
</feature>
<dbReference type="OrthoDB" id="26525at2759"/>
<keyword evidence="2" id="KW-0677">Repeat</keyword>
<evidence type="ECO:0000256" key="4">
    <source>
        <dbReference type="SAM" id="Coils"/>
    </source>
</evidence>
<evidence type="ECO:0000313" key="7">
    <source>
        <dbReference type="EMBL" id="GMF32277.1"/>
    </source>
</evidence>
<dbReference type="InterPro" id="IPR002048">
    <property type="entry name" value="EF_hand_dom"/>
</dbReference>
<evidence type="ECO:0000256" key="2">
    <source>
        <dbReference type="ARBA" id="ARBA00022737"/>
    </source>
</evidence>
<evidence type="ECO:0000256" key="5">
    <source>
        <dbReference type="SAM" id="MobiDB-lite"/>
    </source>
</evidence>
<dbReference type="PROSITE" id="PS50222">
    <property type="entry name" value="EF_HAND_2"/>
    <property type="match status" value="5"/>
</dbReference>
<dbReference type="SMART" id="SM00054">
    <property type="entry name" value="EFh"/>
    <property type="match status" value="8"/>
</dbReference>
<feature type="domain" description="EF-hand" evidence="6">
    <location>
        <begin position="1199"/>
        <end position="1234"/>
    </location>
</feature>
<sequence>MNAEDHGLYPFARMGFVSPLPALPGVQLAMNEFVHDLGTDAAWTATQVCALVVTGLVSSHQQPFLRLLYNDPKMRVNGDGRPRSILVESREDREEVRCRRKREPNGKYTALWHSSTELGRPGEVFNIHSAVDWVELQLWNRFDNGFDVFLGKASVSLHQLHQQCCEATSSEGAMRNYVTTGALWFPLQTSEVNGIATHLSLQIECTFSSDPKVLRIRKELQHRRKRGKRATKRKLIQKQGDAEVGTDDQQQESSESGQEFDEDEAKNFRELVLYGDLEQEMDEDEGLQIHDDHLTAFKACQLSAQYVDHCVESLSHRIQDYSDDYCSLSKVQRQLATKCRSLRKRLQKENSELDLLIATYQRIVEKKDDTTSTERKLDQPSSPARGDSRDPMLPESELGSSPVSPTPELSAKKPVFLRTWEERERERRLEKELMKAQRIEEEKQRLIQRVLERRQREDYEALVSKFAENRRRRAARQIQRFFRSVRSALHAQRCVVESQAATLIQAVWKRFVHVKEYPHRLEARNQEAEMWLMARSEQELRQWLADLELKQREATVARAMSPPESIQSNDPEQPIDDAPSPSGSPSKPVVDAFVTTWRKLHRVFVLAHRSKGADYYALFSEMDLRKDDVLDRAELRLGARSFGVRLDRKITRALITLIRTKCGAPSKPLLVSFEQFVQGFELNQARVEPVGVIPSPEVKPEEPMDDKTTDKTLLGSTPDSHADQTNDEERLIETVRAFRAAIYDAATMFLAELGKPSSDYRAFRDALAQIFYEFDADKNGELDVNELVACMSSFNLRLDSNNISLLRELFVGDREDDLIGVAEFISFVLAHSSNDDELGLLGNRTRETIMTRVVQAQAKAGRVEDAVRIVFKAAYKRKDQQSCNIRDFMRVLNRLRLGITSAQLARLVLRLDRDGDRSISFNELLVWLRIRSKTSLGTDLVVDSGRVTASQAALQLATKKAKTLRLLLEKLALGRSFSHLTTTEDKSTSLTALFRQINNNSSGKINQEELQIFLESQDLLSIVGEEVLIELCGAQTEPSSALVAQEMMTLMDLNANEVTTLKEWLTFAQHEDVEDNDPVVIEAVRNALKDSEHNDPERLTRWFSGLPGAMQATTSRACGQDQMKVRVAEFKTALRTKLGGARSVSLYTIDQVVENLDKDRSGWITTNELCTWAFPPRDLEEILRLVVKNWQIERLNASSRSDFASNLYRRFDADGNGSLAVRELLSGFMTFGVKLTEYETRVLLIAFDLDGDGFWSESEFLTFVGKLIPEPLFEEEDAPTNAATDQTGAVESESPTTETGVLVSINGSEGSASSNDDSLLHSGSSNALSSPAYSDEEDIGVQPVEYSEDFDDD</sequence>
<feature type="region of interest" description="Disordered" evidence="5">
    <location>
        <begin position="693"/>
        <end position="728"/>
    </location>
</feature>
<evidence type="ECO:0000259" key="6">
    <source>
        <dbReference type="PROSITE" id="PS50222"/>
    </source>
</evidence>
<gene>
    <name evidence="7" type="ORF">Plil01_001380900</name>
</gene>
<comment type="caution">
    <text evidence="7">The sequence shown here is derived from an EMBL/GenBank/DDBJ whole genome shotgun (WGS) entry which is preliminary data.</text>
</comment>
<feature type="compositionally biased region" description="Basic and acidic residues" evidence="5">
    <location>
        <begin position="698"/>
        <end position="710"/>
    </location>
</feature>
<keyword evidence="1" id="KW-0479">Metal-binding</keyword>
<feature type="compositionally biased region" description="Basic and acidic residues" evidence="5">
    <location>
        <begin position="367"/>
        <end position="378"/>
    </location>
</feature>
<dbReference type="Gene3D" id="1.10.238.10">
    <property type="entry name" value="EF-hand"/>
    <property type="match status" value="3"/>
</dbReference>
<feature type="coiled-coil region" evidence="4">
    <location>
        <begin position="422"/>
        <end position="456"/>
    </location>
</feature>
<dbReference type="SUPFAM" id="SSF47473">
    <property type="entry name" value="EF-hand"/>
    <property type="match status" value="3"/>
</dbReference>
<protein>
    <submittedName>
        <fullName evidence="7">Unnamed protein product</fullName>
    </submittedName>
</protein>
<dbReference type="CDD" id="cd00051">
    <property type="entry name" value="EFh"/>
    <property type="match status" value="1"/>
</dbReference>
<organism evidence="7 8">
    <name type="scientific">Phytophthora lilii</name>
    <dbReference type="NCBI Taxonomy" id="2077276"/>
    <lineage>
        <taxon>Eukaryota</taxon>
        <taxon>Sar</taxon>
        <taxon>Stramenopiles</taxon>
        <taxon>Oomycota</taxon>
        <taxon>Peronosporomycetes</taxon>
        <taxon>Peronosporales</taxon>
        <taxon>Peronosporaceae</taxon>
        <taxon>Phytophthora</taxon>
    </lineage>
</organism>
<dbReference type="PROSITE" id="PS00018">
    <property type="entry name" value="EF_HAND_1"/>
    <property type="match status" value="4"/>
</dbReference>
<evidence type="ECO:0000256" key="1">
    <source>
        <dbReference type="ARBA" id="ARBA00022723"/>
    </source>
</evidence>
<dbReference type="Pfam" id="PF13202">
    <property type="entry name" value="EF-hand_5"/>
    <property type="match status" value="1"/>
</dbReference>
<feature type="domain" description="EF-hand" evidence="6">
    <location>
        <begin position="899"/>
        <end position="934"/>
    </location>
</feature>